<dbReference type="AlphaFoldDB" id="A0A511BSD0"/>
<gene>
    <name evidence="2" type="ORF">SSA02_23630</name>
</gene>
<feature type="compositionally biased region" description="Basic and acidic residues" evidence="1">
    <location>
        <begin position="128"/>
        <end position="141"/>
    </location>
</feature>
<dbReference type="EMBL" id="BJVC01000006">
    <property type="protein sequence ID" value="GEL03200.1"/>
    <property type="molecule type" value="Genomic_DNA"/>
</dbReference>
<feature type="region of interest" description="Disordered" evidence="1">
    <location>
        <begin position="124"/>
        <end position="158"/>
    </location>
</feature>
<dbReference type="OrthoDB" id="7269603at2"/>
<protein>
    <submittedName>
        <fullName evidence="2">Uncharacterized protein</fullName>
    </submittedName>
</protein>
<accession>A0A511BSD0</accession>
<organism evidence="2 3">
    <name type="scientific">Swaminathania salitolerans</name>
    <dbReference type="NCBI Taxonomy" id="182838"/>
    <lineage>
        <taxon>Bacteria</taxon>
        <taxon>Pseudomonadati</taxon>
        <taxon>Pseudomonadota</taxon>
        <taxon>Alphaproteobacteria</taxon>
        <taxon>Acetobacterales</taxon>
        <taxon>Acetobacteraceae</taxon>
        <taxon>Swaminathania</taxon>
    </lineage>
</organism>
<evidence type="ECO:0000256" key="1">
    <source>
        <dbReference type="SAM" id="MobiDB-lite"/>
    </source>
</evidence>
<name>A0A511BSD0_9PROT</name>
<evidence type="ECO:0000313" key="3">
    <source>
        <dbReference type="Proteomes" id="UP000321405"/>
    </source>
</evidence>
<dbReference type="RefSeq" id="WP_147094262.1">
    <property type="nucleotide sequence ID" value="NZ_BJVC01000006.1"/>
</dbReference>
<evidence type="ECO:0000313" key="2">
    <source>
        <dbReference type="EMBL" id="GEL03200.1"/>
    </source>
</evidence>
<reference evidence="2 3" key="1">
    <citation type="submission" date="2019-07" db="EMBL/GenBank/DDBJ databases">
        <title>Whole genome shotgun sequence of Swaminathania salitolerans NBRC 104436.</title>
        <authorList>
            <person name="Hosoyama A."/>
            <person name="Uohara A."/>
            <person name="Ohji S."/>
            <person name="Ichikawa N."/>
        </authorList>
    </citation>
    <scope>NUCLEOTIDE SEQUENCE [LARGE SCALE GENOMIC DNA]</scope>
    <source>
        <strain evidence="2 3">NBRC 104436</strain>
    </source>
</reference>
<comment type="caution">
    <text evidence="2">The sequence shown here is derived from an EMBL/GenBank/DDBJ whole genome shotgun (WGS) entry which is preliminary data.</text>
</comment>
<sequence>MQDMIIAVFDTVSHAQTAVDDLLVCDVPSGLIQQYCLPLGADPVAAIREDNAYHRPMGAWTWLINDHPPPEDVKTRQAMMFEQCRLRNDSAVVTIRAGRDDPEGGLRRRILRILADHAPREILAPGGRIDETASRKTENRLDPSAFQTETPVEMTEFA</sequence>
<proteinExistence type="predicted"/>
<keyword evidence="3" id="KW-1185">Reference proteome</keyword>
<dbReference type="Proteomes" id="UP000321405">
    <property type="component" value="Unassembled WGS sequence"/>
</dbReference>